<dbReference type="GO" id="GO:0000977">
    <property type="term" value="F:RNA polymerase II transcription regulatory region sequence-specific DNA binding"/>
    <property type="evidence" value="ECO:0007669"/>
    <property type="project" value="TreeGrafter"/>
</dbReference>
<feature type="compositionally biased region" description="Basic and acidic residues" evidence="6">
    <location>
        <begin position="114"/>
        <end position="127"/>
    </location>
</feature>
<dbReference type="PROSITE" id="PS00028">
    <property type="entry name" value="ZINC_FINGER_C2H2_1"/>
    <property type="match status" value="2"/>
</dbReference>
<dbReference type="GO" id="GO:0008270">
    <property type="term" value="F:zinc ion binding"/>
    <property type="evidence" value="ECO:0007669"/>
    <property type="project" value="UniProtKB-KW"/>
</dbReference>
<dbReference type="InterPro" id="IPR036236">
    <property type="entry name" value="Znf_C2H2_sf"/>
</dbReference>
<evidence type="ECO:0000256" key="4">
    <source>
        <dbReference type="ARBA" id="ARBA00022833"/>
    </source>
</evidence>
<proteinExistence type="predicted"/>
<dbReference type="EMBL" id="MU006777">
    <property type="protein sequence ID" value="KAF2645388.1"/>
    <property type="molecule type" value="Genomic_DNA"/>
</dbReference>
<feature type="compositionally biased region" description="Polar residues" evidence="6">
    <location>
        <begin position="55"/>
        <end position="70"/>
    </location>
</feature>
<dbReference type="AlphaFoldDB" id="A0A6A6SG24"/>
<evidence type="ECO:0000256" key="6">
    <source>
        <dbReference type="SAM" id="MobiDB-lite"/>
    </source>
</evidence>
<keyword evidence="4" id="KW-0862">Zinc</keyword>
<dbReference type="PANTHER" id="PTHR24409">
    <property type="entry name" value="ZINC FINGER PROTEIN 142"/>
    <property type="match status" value="1"/>
</dbReference>
<dbReference type="OrthoDB" id="6910977at2759"/>
<dbReference type="SUPFAM" id="SSF57667">
    <property type="entry name" value="beta-beta-alpha zinc fingers"/>
    <property type="match status" value="1"/>
</dbReference>
<dbReference type="GO" id="GO:0005634">
    <property type="term" value="C:nucleus"/>
    <property type="evidence" value="ECO:0007669"/>
    <property type="project" value="TreeGrafter"/>
</dbReference>
<feature type="region of interest" description="Disordered" evidence="6">
    <location>
        <begin position="182"/>
        <end position="233"/>
    </location>
</feature>
<keyword evidence="2" id="KW-0677">Repeat</keyword>
<dbReference type="PANTHER" id="PTHR24409:SF425">
    <property type="entry name" value="IP01295P"/>
    <property type="match status" value="1"/>
</dbReference>
<accession>A0A6A6SG24</accession>
<dbReference type="GO" id="GO:0000981">
    <property type="term" value="F:DNA-binding transcription factor activity, RNA polymerase II-specific"/>
    <property type="evidence" value="ECO:0007669"/>
    <property type="project" value="TreeGrafter"/>
</dbReference>
<evidence type="ECO:0000256" key="3">
    <source>
        <dbReference type="ARBA" id="ARBA00022771"/>
    </source>
</evidence>
<dbReference type="InterPro" id="IPR013087">
    <property type="entry name" value="Znf_C2H2_type"/>
</dbReference>
<evidence type="ECO:0000313" key="9">
    <source>
        <dbReference type="Proteomes" id="UP000799753"/>
    </source>
</evidence>
<dbReference type="SMART" id="SM00355">
    <property type="entry name" value="ZnF_C2H2"/>
    <property type="match status" value="3"/>
</dbReference>
<feature type="domain" description="C2H2-type" evidence="7">
    <location>
        <begin position="238"/>
        <end position="265"/>
    </location>
</feature>
<evidence type="ECO:0000256" key="5">
    <source>
        <dbReference type="PROSITE-ProRule" id="PRU00042"/>
    </source>
</evidence>
<name>A0A6A6SG24_9PLEO</name>
<sequence>MSSRGQPTPPFNSPYQQAMRPTSLLHSPAYPSPARSDSEPSRFAPEGLGLYNFSPGFSSSSMQQPTSNLFPPSPHPSEAWSASPLPSEPIVDPWLSGAYDHPVSRSSPWSPQYDESHRSSLSSHREMSVFSGDGSENSFAQVKLETGAAWTTENNTSPPGTVAPERLLNASLFSPHDQQPYGSQMLPKYENTPGPSHDGHVHMSSHGRLGSSHSNTQNGATPRVRRRRTKTAPENAKYSCELCGRGFVRSYNKKSHMDRHKPNREKLYRCDHGACSMKFDRKTDLDRHTKSVHDKIRDFGCFRCGDTFSRKDTLRRHEEDGCQQKNQLSPSQLTRGRYMRASSDALYPSPRPDMYATVGFHSTEATQGVFGSRANYHPDEGSFASRSPSLFRTSNFGASPHF</sequence>
<protein>
    <recommendedName>
        <fullName evidence="7">C2H2-type domain-containing protein</fullName>
    </recommendedName>
</protein>
<evidence type="ECO:0000256" key="1">
    <source>
        <dbReference type="ARBA" id="ARBA00022723"/>
    </source>
</evidence>
<organism evidence="8 9">
    <name type="scientific">Massarina eburnea CBS 473.64</name>
    <dbReference type="NCBI Taxonomy" id="1395130"/>
    <lineage>
        <taxon>Eukaryota</taxon>
        <taxon>Fungi</taxon>
        <taxon>Dikarya</taxon>
        <taxon>Ascomycota</taxon>
        <taxon>Pezizomycotina</taxon>
        <taxon>Dothideomycetes</taxon>
        <taxon>Pleosporomycetidae</taxon>
        <taxon>Pleosporales</taxon>
        <taxon>Massarineae</taxon>
        <taxon>Massarinaceae</taxon>
        <taxon>Massarina</taxon>
    </lineage>
</organism>
<dbReference type="Proteomes" id="UP000799753">
    <property type="component" value="Unassembled WGS sequence"/>
</dbReference>
<feature type="compositionally biased region" description="Polar residues" evidence="6">
    <location>
        <begin position="323"/>
        <end position="334"/>
    </location>
</feature>
<keyword evidence="1" id="KW-0479">Metal-binding</keyword>
<dbReference type="PROSITE" id="PS50157">
    <property type="entry name" value="ZINC_FINGER_C2H2_2"/>
    <property type="match status" value="3"/>
</dbReference>
<gene>
    <name evidence="8" type="ORF">P280DRAFT_465233</name>
</gene>
<reference evidence="8" key="1">
    <citation type="journal article" date="2020" name="Stud. Mycol.">
        <title>101 Dothideomycetes genomes: a test case for predicting lifestyles and emergence of pathogens.</title>
        <authorList>
            <person name="Haridas S."/>
            <person name="Albert R."/>
            <person name="Binder M."/>
            <person name="Bloem J."/>
            <person name="Labutti K."/>
            <person name="Salamov A."/>
            <person name="Andreopoulos B."/>
            <person name="Baker S."/>
            <person name="Barry K."/>
            <person name="Bills G."/>
            <person name="Bluhm B."/>
            <person name="Cannon C."/>
            <person name="Castanera R."/>
            <person name="Culley D."/>
            <person name="Daum C."/>
            <person name="Ezra D."/>
            <person name="Gonzalez J."/>
            <person name="Henrissat B."/>
            <person name="Kuo A."/>
            <person name="Liang C."/>
            <person name="Lipzen A."/>
            <person name="Lutzoni F."/>
            <person name="Magnuson J."/>
            <person name="Mondo S."/>
            <person name="Nolan M."/>
            <person name="Ohm R."/>
            <person name="Pangilinan J."/>
            <person name="Park H.-J."/>
            <person name="Ramirez L."/>
            <person name="Alfaro M."/>
            <person name="Sun H."/>
            <person name="Tritt A."/>
            <person name="Yoshinaga Y."/>
            <person name="Zwiers L.-H."/>
            <person name="Turgeon B."/>
            <person name="Goodwin S."/>
            <person name="Spatafora J."/>
            <person name="Crous P."/>
            <person name="Grigoriev I."/>
        </authorList>
    </citation>
    <scope>NUCLEOTIDE SEQUENCE</scope>
    <source>
        <strain evidence="8">CBS 473.64</strain>
    </source>
</reference>
<feature type="domain" description="C2H2-type" evidence="7">
    <location>
        <begin position="299"/>
        <end position="326"/>
    </location>
</feature>
<evidence type="ECO:0000259" key="7">
    <source>
        <dbReference type="PROSITE" id="PS50157"/>
    </source>
</evidence>
<keyword evidence="9" id="KW-1185">Reference proteome</keyword>
<evidence type="ECO:0000256" key="2">
    <source>
        <dbReference type="ARBA" id="ARBA00022737"/>
    </source>
</evidence>
<feature type="region of interest" description="Disordered" evidence="6">
    <location>
        <begin position="315"/>
        <end position="337"/>
    </location>
</feature>
<feature type="domain" description="C2H2-type" evidence="7">
    <location>
        <begin position="268"/>
        <end position="298"/>
    </location>
</feature>
<evidence type="ECO:0000313" key="8">
    <source>
        <dbReference type="EMBL" id="KAF2645388.1"/>
    </source>
</evidence>
<dbReference type="Gene3D" id="3.30.160.60">
    <property type="entry name" value="Classic Zinc Finger"/>
    <property type="match status" value="1"/>
</dbReference>
<keyword evidence="3 5" id="KW-0863">Zinc-finger</keyword>
<feature type="compositionally biased region" description="Polar residues" evidence="6">
    <location>
        <begin position="211"/>
        <end position="220"/>
    </location>
</feature>
<feature type="region of interest" description="Disordered" evidence="6">
    <location>
        <begin position="1"/>
        <end position="134"/>
    </location>
</feature>